<dbReference type="Pfam" id="PF00795">
    <property type="entry name" value="CN_hydrolase"/>
    <property type="match status" value="1"/>
</dbReference>
<keyword evidence="3" id="KW-0449">Lipoprotein</keyword>
<dbReference type="CDD" id="cd07197">
    <property type="entry name" value="nitrilase"/>
    <property type="match status" value="1"/>
</dbReference>
<dbReference type="AlphaFoldDB" id="H5SHA2"/>
<dbReference type="GO" id="GO:0016746">
    <property type="term" value="F:acyltransferase activity"/>
    <property type="evidence" value="ECO:0007669"/>
    <property type="project" value="UniProtKB-KW"/>
</dbReference>
<keyword evidence="3" id="KW-0808">Transferase</keyword>
<evidence type="ECO:0000313" key="3">
    <source>
        <dbReference type="EMBL" id="BAL55538.1"/>
    </source>
</evidence>
<gene>
    <name evidence="3" type="ORF">HGMM_F28H07C12</name>
</gene>
<protein>
    <submittedName>
        <fullName evidence="3">Nitrilase/cyanide hydratase and apolipoprotein N-acyltransferase</fullName>
    </submittedName>
</protein>
<dbReference type="SUPFAM" id="SSF56317">
    <property type="entry name" value="Carbon-nitrogen hydrolase"/>
    <property type="match status" value="1"/>
</dbReference>
<evidence type="ECO:0000259" key="2">
    <source>
        <dbReference type="PROSITE" id="PS50263"/>
    </source>
</evidence>
<dbReference type="PROSITE" id="PS50263">
    <property type="entry name" value="CN_HYDROLASE"/>
    <property type="match status" value="1"/>
</dbReference>
<dbReference type="EMBL" id="AP011720">
    <property type="protein sequence ID" value="BAL55538.1"/>
    <property type="molecule type" value="Genomic_DNA"/>
</dbReference>
<feature type="domain" description="CN hydrolase" evidence="2">
    <location>
        <begin position="1"/>
        <end position="238"/>
    </location>
</feature>
<sequence length="238" mass="26717">MRLCLIPFKVQPREVSKSFEALQNRLREVSRSRPDLVCLPECTLTGYLYEDADVQRFAEPIPGPTTERMSELARRHKIFLCFGLLEVAGKHFFNSAVLLDRQGKILLHHRKVCEYPPFTNGTTVQAVNTELGRLSVLICGDLFDEDATSQLDDAIDLLLVPMARNFDGRSPDLERWLREERQVYLDGVKAVGVTTAIVNALELSEKDASFGGALIVDRTGRVLAESPHGTDEALIYEL</sequence>
<accession>H5SHA2</accession>
<dbReference type="InterPro" id="IPR050345">
    <property type="entry name" value="Aliph_Amidase/BUP"/>
</dbReference>
<dbReference type="GO" id="GO:0016811">
    <property type="term" value="F:hydrolase activity, acting on carbon-nitrogen (but not peptide) bonds, in linear amides"/>
    <property type="evidence" value="ECO:0007669"/>
    <property type="project" value="UniProtKB-ARBA"/>
</dbReference>
<dbReference type="PANTHER" id="PTHR43674:SF2">
    <property type="entry name" value="BETA-UREIDOPROPIONASE"/>
    <property type="match status" value="1"/>
</dbReference>
<reference evidence="3" key="1">
    <citation type="journal article" date="2005" name="Environ. Microbiol.">
        <title>Genetic and functional properties of uncultivated thermophilic crenarchaeotes from a subsurface gold mine as revealed by analysis of genome fragments.</title>
        <authorList>
            <person name="Nunoura T."/>
            <person name="Hirayama H."/>
            <person name="Takami H."/>
            <person name="Oida H."/>
            <person name="Nishi S."/>
            <person name="Shimamura S."/>
            <person name="Suzuki Y."/>
            <person name="Inagaki F."/>
            <person name="Takai K."/>
            <person name="Nealson K.H."/>
            <person name="Horikoshi K."/>
        </authorList>
    </citation>
    <scope>NUCLEOTIDE SEQUENCE</scope>
</reference>
<keyword evidence="1" id="KW-0378">Hydrolase</keyword>
<proteinExistence type="predicted"/>
<organism evidence="3">
    <name type="scientific">uncultured Acetothermia bacterium</name>
    <dbReference type="NCBI Taxonomy" id="236499"/>
    <lineage>
        <taxon>Bacteria</taxon>
        <taxon>Candidatus Bipolaricaulota</taxon>
        <taxon>environmental samples</taxon>
    </lineage>
</organism>
<dbReference type="InterPro" id="IPR036526">
    <property type="entry name" value="C-N_Hydrolase_sf"/>
</dbReference>
<reference evidence="3" key="2">
    <citation type="journal article" date="2012" name="PLoS ONE">
        <title>A Deeply Branching Thermophilic Bacterium with an Ancient Acetyl-CoA Pathway Dominates a Subsurface Ecosystem.</title>
        <authorList>
            <person name="Takami H."/>
            <person name="Noguchi H."/>
            <person name="Takaki Y."/>
            <person name="Uchiyama I."/>
            <person name="Toyoda A."/>
            <person name="Nishi S."/>
            <person name="Chee G.-J."/>
            <person name="Arai W."/>
            <person name="Nunoura T."/>
            <person name="Itoh T."/>
            <person name="Hattori M."/>
            <person name="Takai K."/>
        </authorList>
    </citation>
    <scope>NUCLEOTIDE SEQUENCE</scope>
</reference>
<name>H5SHA2_9BACT</name>
<keyword evidence="3" id="KW-0012">Acyltransferase</keyword>
<evidence type="ECO:0000256" key="1">
    <source>
        <dbReference type="ARBA" id="ARBA00022801"/>
    </source>
</evidence>
<dbReference type="Gene3D" id="3.60.110.10">
    <property type="entry name" value="Carbon-nitrogen hydrolase"/>
    <property type="match status" value="1"/>
</dbReference>
<dbReference type="InterPro" id="IPR003010">
    <property type="entry name" value="C-N_Hydrolase"/>
</dbReference>
<dbReference type="PANTHER" id="PTHR43674">
    <property type="entry name" value="NITRILASE C965.09-RELATED"/>
    <property type="match status" value="1"/>
</dbReference>